<comment type="caution">
    <text evidence="4">The sequence shown here is derived from an EMBL/GenBank/DDBJ whole genome shotgun (WGS) entry which is preliminary data.</text>
</comment>
<dbReference type="CDD" id="cd00060">
    <property type="entry name" value="FHA"/>
    <property type="match status" value="1"/>
</dbReference>
<evidence type="ECO:0000313" key="4">
    <source>
        <dbReference type="EMBL" id="GAA3703607.1"/>
    </source>
</evidence>
<accession>A0ABP7DCF9</accession>
<dbReference type="Gene3D" id="2.60.200.20">
    <property type="match status" value="1"/>
</dbReference>
<name>A0ABP7DCF9_9ACTN</name>
<dbReference type="SUPFAM" id="SSF49879">
    <property type="entry name" value="SMAD/FHA domain"/>
    <property type="match status" value="1"/>
</dbReference>
<evidence type="ECO:0000256" key="1">
    <source>
        <dbReference type="ARBA" id="ARBA00022553"/>
    </source>
</evidence>
<dbReference type="EMBL" id="BAAAYX010000005">
    <property type="protein sequence ID" value="GAA3703607.1"/>
    <property type="molecule type" value="Genomic_DNA"/>
</dbReference>
<sequence length="466" mass="47962">MSSNVAGWRASHVPGRWPVLMGPSSLVVLDPSTSLDLTGLWEKVVGSASMVELVTALAAVGPDQSPDLVALFWSSTGMRSLVRGNIRLLDPTTAEVVADGAGMLTWREVGLDDRHQLEIDLGAGPVGTRGLPLVVGAVRAGAIRVEAGAASVVISPQATSFEHTIPPDEIPGWSSAGAHDATPLESSEADPVAAGALWPPARRPPLAVPALSPPSAPMDTPAPVTPAAPTPVSASATNSTSSSGSTPAEDDPDSPLGENLTRRTSPPTPVEVVDPDRYEMENADTALMAPVTAPPSTLEPSHPHDHGDVPLVQAAICLAGHPNPPYADRCGLCGAPVPPQTTQPVPRPVLGVLRSPDGSSVPIDRPILVGRAPVLRDDLAEVPVSMKVPSPGQDISRTHLLVSPDDWEIRLTDLHSTNGTTVVRPGPGVERNQLQPGEPYAVGVGTVVELGDGVAVLVDGPPPPGA</sequence>
<protein>
    <recommendedName>
        <fullName evidence="3">FHA domain-containing protein</fullName>
    </recommendedName>
</protein>
<evidence type="ECO:0000256" key="2">
    <source>
        <dbReference type="SAM" id="MobiDB-lite"/>
    </source>
</evidence>
<feature type="compositionally biased region" description="Low complexity" evidence="2">
    <location>
        <begin position="230"/>
        <end position="247"/>
    </location>
</feature>
<dbReference type="InterPro" id="IPR008984">
    <property type="entry name" value="SMAD_FHA_dom_sf"/>
</dbReference>
<feature type="domain" description="FHA" evidence="3">
    <location>
        <begin position="367"/>
        <end position="422"/>
    </location>
</feature>
<keyword evidence="1" id="KW-0597">Phosphoprotein</keyword>
<evidence type="ECO:0000259" key="3">
    <source>
        <dbReference type="PROSITE" id="PS50006"/>
    </source>
</evidence>
<organism evidence="4 5">
    <name type="scientific">Microlunatus aurantiacus</name>
    <dbReference type="NCBI Taxonomy" id="446786"/>
    <lineage>
        <taxon>Bacteria</taxon>
        <taxon>Bacillati</taxon>
        <taxon>Actinomycetota</taxon>
        <taxon>Actinomycetes</taxon>
        <taxon>Propionibacteriales</taxon>
        <taxon>Propionibacteriaceae</taxon>
        <taxon>Microlunatus</taxon>
    </lineage>
</organism>
<reference evidence="5" key="1">
    <citation type="journal article" date="2019" name="Int. J. Syst. Evol. Microbiol.">
        <title>The Global Catalogue of Microorganisms (GCM) 10K type strain sequencing project: providing services to taxonomists for standard genome sequencing and annotation.</title>
        <authorList>
            <consortium name="The Broad Institute Genomics Platform"/>
            <consortium name="The Broad Institute Genome Sequencing Center for Infectious Disease"/>
            <person name="Wu L."/>
            <person name="Ma J."/>
        </authorList>
    </citation>
    <scope>NUCLEOTIDE SEQUENCE [LARGE SCALE GENOMIC DNA]</scope>
    <source>
        <strain evidence="5">JCM 16548</strain>
    </source>
</reference>
<gene>
    <name evidence="4" type="ORF">GCM10022204_21050</name>
</gene>
<dbReference type="Proteomes" id="UP001500051">
    <property type="component" value="Unassembled WGS sequence"/>
</dbReference>
<feature type="region of interest" description="Disordered" evidence="2">
    <location>
        <begin position="163"/>
        <end position="275"/>
    </location>
</feature>
<dbReference type="RefSeq" id="WP_344812302.1">
    <property type="nucleotide sequence ID" value="NZ_BAAAYX010000005.1"/>
</dbReference>
<dbReference type="PROSITE" id="PS50006">
    <property type="entry name" value="FHA_DOMAIN"/>
    <property type="match status" value="1"/>
</dbReference>
<evidence type="ECO:0000313" key="5">
    <source>
        <dbReference type="Proteomes" id="UP001500051"/>
    </source>
</evidence>
<dbReference type="InterPro" id="IPR000253">
    <property type="entry name" value="FHA_dom"/>
</dbReference>
<feature type="compositionally biased region" description="Pro residues" evidence="2">
    <location>
        <begin position="201"/>
        <end position="216"/>
    </location>
</feature>
<proteinExistence type="predicted"/>
<keyword evidence="5" id="KW-1185">Reference proteome</keyword>
<dbReference type="Pfam" id="PF00498">
    <property type="entry name" value="FHA"/>
    <property type="match status" value="1"/>
</dbReference>